<accession>A0A974DH79</accession>
<organism evidence="1 2">
    <name type="scientific">Xenopus laevis</name>
    <name type="common">African clawed frog</name>
    <dbReference type="NCBI Taxonomy" id="8355"/>
    <lineage>
        <taxon>Eukaryota</taxon>
        <taxon>Metazoa</taxon>
        <taxon>Chordata</taxon>
        <taxon>Craniata</taxon>
        <taxon>Vertebrata</taxon>
        <taxon>Euteleostomi</taxon>
        <taxon>Amphibia</taxon>
        <taxon>Batrachia</taxon>
        <taxon>Anura</taxon>
        <taxon>Pipoidea</taxon>
        <taxon>Pipidae</taxon>
        <taxon>Xenopodinae</taxon>
        <taxon>Xenopus</taxon>
        <taxon>Xenopus</taxon>
    </lineage>
</organism>
<gene>
    <name evidence="1" type="ORF">XELAEV_18014427mg</name>
</gene>
<evidence type="ECO:0000313" key="1">
    <source>
        <dbReference type="EMBL" id="OCT91375.1"/>
    </source>
</evidence>
<dbReference type="Proteomes" id="UP000694892">
    <property type="component" value="Chromosome 2S"/>
</dbReference>
<proteinExistence type="predicted"/>
<evidence type="ECO:0000313" key="2">
    <source>
        <dbReference type="Proteomes" id="UP000694892"/>
    </source>
</evidence>
<dbReference type="AlphaFoldDB" id="A0A974DH79"/>
<dbReference type="EMBL" id="CM004469">
    <property type="protein sequence ID" value="OCT91375.1"/>
    <property type="molecule type" value="Genomic_DNA"/>
</dbReference>
<reference evidence="2" key="1">
    <citation type="journal article" date="2016" name="Nature">
        <title>Genome evolution in the allotetraploid frog Xenopus laevis.</title>
        <authorList>
            <person name="Session A.M."/>
            <person name="Uno Y."/>
            <person name="Kwon T."/>
            <person name="Chapman J.A."/>
            <person name="Toyoda A."/>
            <person name="Takahashi S."/>
            <person name="Fukui A."/>
            <person name="Hikosaka A."/>
            <person name="Suzuki A."/>
            <person name="Kondo M."/>
            <person name="van Heeringen S.J."/>
            <person name="Quigley I."/>
            <person name="Heinz S."/>
            <person name="Ogino H."/>
            <person name="Ochi H."/>
            <person name="Hellsten U."/>
            <person name="Lyons J.B."/>
            <person name="Simakov O."/>
            <person name="Putnam N."/>
            <person name="Stites J."/>
            <person name="Kuroki Y."/>
            <person name="Tanaka T."/>
            <person name="Michiue T."/>
            <person name="Watanabe M."/>
            <person name="Bogdanovic O."/>
            <person name="Lister R."/>
            <person name="Georgiou G."/>
            <person name="Paranjpe S.S."/>
            <person name="van Kruijsbergen I."/>
            <person name="Shu S."/>
            <person name="Carlson J."/>
            <person name="Kinoshita T."/>
            <person name="Ohta Y."/>
            <person name="Mawaribuchi S."/>
            <person name="Jenkins J."/>
            <person name="Grimwood J."/>
            <person name="Schmutz J."/>
            <person name="Mitros T."/>
            <person name="Mozaffari S.V."/>
            <person name="Suzuki Y."/>
            <person name="Haramoto Y."/>
            <person name="Yamamoto T.S."/>
            <person name="Takagi C."/>
            <person name="Heald R."/>
            <person name="Miller K."/>
            <person name="Haudenschild C."/>
            <person name="Kitzman J."/>
            <person name="Nakayama T."/>
            <person name="Izutsu Y."/>
            <person name="Robert J."/>
            <person name="Fortriede J."/>
            <person name="Burns K."/>
            <person name="Lotay V."/>
            <person name="Karimi K."/>
            <person name="Yasuoka Y."/>
            <person name="Dichmann D.S."/>
            <person name="Flajnik M.F."/>
            <person name="Houston D.W."/>
            <person name="Shendure J."/>
            <person name="DuPasquier L."/>
            <person name="Vize P.D."/>
            <person name="Zorn A.M."/>
            <person name="Ito M."/>
            <person name="Marcotte E.M."/>
            <person name="Wallingford J.B."/>
            <person name="Ito Y."/>
            <person name="Asashima M."/>
            <person name="Ueno N."/>
            <person name="Matsuda Y."/>
            <person name="Veenstra G.J."/>
            <person name="Fujiyama A."/>
            <person name="Harland R.M."/>
            <person name="Taira M."/>
            <person name="Rokhsar D.S."/>
        </authorList>
    </citation>
    <scope>NUCLEOTIDE SEQUENCE [LARGE SCALE GENOMIC DNA]</scope>
    <source>
        <strain evidence="2">J</strain>
    </source>
</reference>
<name>A0A974DH79_XENLA</name>
<protein>
    <submittedName>
        <fullName evidence="1">Uncharacterized protein</fullName>
    </submittedName>
</protein>
<sequence length="193" mass="21673">MEKDGQDGNTLHRCLLKISVDSRYTKYGEYFRLANNEAFVEGLVLQCLIISTDNARAESKYINGIFDVKASVDLESLYGRISCFDVSPLHSIKVHSASSVGPTLQEPAESGRVALGDRRLHEHEKETLQRSSRLALLLLCLNKRSSSVKNTAPWGIFQKGRQPPSFPSFPDFLLLYSHFLFDSCRGCWGTGRE</sequence>